<protein>
    <submittedName>
        <fullName evidence="1">ORF14</fullName>
    </submittedName>
</protein>
<reference evidence="1" key="1">
    <citation type="journal article" date="2016" name="PLoS ONE">
        <title>Genome of Cnaphalocrocis medinalis Granulovirus, the First Crambidae-Infecting Betabaculovirus Isolated from Rice Leaffolder to Sequenced.</title>
        <authorList>
            <person name="Han G."/>
            <person name="Xu J."/>
            <person name="Liu Q."/>
            <person name="Li C."/>
            <person name="Xu H."/>
            <person name="Lu Z."/>
        </authorList>
    </citation>
    <scope>NUCLEOTIDE SEQUENCE</scope>
</reference>
<evidence type="ECO:0000313" key="1">
    <source>
        <dbReference type="EMBL" id="ALN41947.1"/>
    </source>
</evidence>
<sequence length="52" mass="6043">MKHVRTLWIRKLVQCNCVTPYLSPKSLQQFSVSRLPLPLRPSKATHKPRSKS</sequence>
<accession>A0A0X9FH19</accession>
<dbReference type="EMBL" id="KP658210">
    <property type="protein sequence ID" value="ALN41947.1"/>
    <property type="molecule type" value="Genomic_DNA"/>
</dbReference>
<name>A0A0X9FH19_9BBAC</name>
<organism evidence="1">
    <name type="scientific">Cnaphalocrocis medinalis granulovirus</name>
    <dbReference type="NCBI Taxonomy" id="1750712"/>
    <lineage>
        <taxon>Viruses</taxon>
        <taxon>Viruses incertae sedis</taxon>
        <taxon>Naldaviricetes</taxon>
        <taxon>Lefavirales</taxon>
        <taxon>Baculoviridae</taxon>
        <taxon>Betabaculovirus</taxon>
        <taxon>Betabaculovirus cnamedinalis</taxon>
    </lineage>
</organism>
<proteinExistence type="predicted"/>